<reference evidence="1 2" key="1">
    <citation type="journal article" date="2019" name="Anaerobe">
        <title>Detection of Robinsoniella peoriensis in multiple bone samples of a trauma patient.</title>
        <authorList>
            <person name="Schrottner P."/>
            <person name="Hartwich K."/>
            <person name="Bunk B."/>
            <person name="Schober I."/>
            <person name="Helbig S."/>
            <person name="Rudolph W.W."/>
            <person name="Gunzer F."/>
        </authorList>
    </citation>
    <scope>NUCLEOTIDE SEQUENCE [LARGE SCALE GENOMIC DNA]</scope>
    <source>
        <strain evidence="1 2">DSM 106044</strain>
    </source>
</reference>
<dbReference type="EMBL" id="QGQD01000022">
    <property type="protein sequence ID" value="TLD02128.1"/>
    <property type="molecule type" value="Genomic_DNA"/>
</dbReference>
<dbReference type="STRING" id="180332.GCA_000797495_04216"/>
<proteinExistence type="predicted"/>
<evidence type="ECO:0000313" key="2">
    <source>
        <dbReference type="Proteomes" id="UP000306509"/>
    </source>
</evidence>
<dbReference type="AlphaFoldDB" id="A0A4V6HSA1"/>
<protein>
    <submittedName>
        <fullName evidence="1">Uncharacterized protein</fullName>
    </submittedName>
</protein>
<evidence type="ECO:0000313" key="1">
    <source>
        <dbReference type="EMBL" id="TLD02128.1"/>
    </source>
</evidence>
<keyword evidence="2" id="KW-1185">Reference proteome</keyword>
<gene>
    <name evidence="1" type="ORF">DSM106044_00934</name>
</gene>
<accession>A0A4V6HSA1</accession>
<sequence length="30" mass="3401">MGWEIRKIAVQNDAHPAGKVNTFVKVKLSY</sequence>
<name>A0A4V6HSA1_9FIRM</name>
<dbReference type="Proteomes" id="UP000306509">
    <property type="component" value="Unassembled WGS sequence"/>
</dbReference>
<organism evidence="1 2">
    <name type="scientific">Robinsoniella peoriensis</name>
    <dbReference type="NCBI Taxonomy" id="180332"/>
    <lineage>
        <taxon>Bacteria</taxon>
        <taxon>Bacillati</taxon>
        <taxon>Bacillota</taxon>
        <taxon>Clostridia</taxon>
        <taxon>Lachnospirales</taxon>
        <taxon>Lachnospiraceae</taxon>
        <taxon>Robinsoniella</taxon>
    </lineage>
</organism>
<comment type="caution">
    <text evidence="1">The sequence shown here is derived from an EMBL/GenBank/DDBJ whole genome shotgun (WGS) entry which is preliminary data.</text>
</comment>